<dbReference type="VEuPathDB" id="FungiDB:JI435_417800"/>
<dbReference type="EMBL" id="CP069035">
    <property type="protein sequence ID" value="QRD02344.1"/>
    <property type="molecule type" value="Genomic_DNA"/>
</dbReference>
<accession>A0A7U2I5F3</accession>
<proteinExistence type="predicted"/>
<dbReference type="AlphaFoldDB" id="A0A7U2I5F3"/>
<reference evidence="2" key="1">
    <citation type="journal article" date="2021" name="BMC Genomics">
        <title>Chromosome-level genome assembly and manually-curated proteome of model necrotroph Parastagonospora nodorum Sn15 reveals a genome-wide trove of candidate effector homologs, and redundancy of virulence-related functions within an accessory chromosome.</title>
        <authorList>
            <person name="Bertazzoni S."/>
            <person name="Jones D.A.B."/>
            <person name="Phan H.T."/>
            <person name="Tan K.-C."/>
            <person name="Hane J.K."/>
        </authorList>
    </citation>
    <scope>NUCLEOTIDE SEQUENCE [LARGE SCALE GENOMIC DNA]</scope>
    <source>
        <strain evidence="2">SN15 / ATCC MYA-4574 / FGSC 10173)</strain>
    </source>
</reference>
<keyword evidence="2" id="KW-1185">Reference proteome</keyword>
<evidence type="ECO:0000313" key="2">
    <source>
        <dbReference type="Proteomes" id="UP000663193"/>
    </source>
</evidence>
<name>A0A7U2I5F3_PHANO</name>
<sequence length="45" mass="5200">MADMSIRLVPWSILPSHYRKQTLRVLAGSRDWYPCSGYVIPFCAN</sequence>
<protein>
    <submittedName>
        <fullName evidence="1">Uncharacterized protein</fullName>
    </submittedName>
</protein>
<gene>
    <name evidence="1" type="ORF">JI435_417800</name>
</gene>
<organism evidence="1 2">
    <name type="scientific">Phaeosphaeria nodorum (strain SN15 / ATCC MYA-4574 / FGSC 10173)</name>
    <name type="common">Glume blotch fungus</name>
    <name type="synonym">Parastagonospora nodorum</name>
    <dbReference type="NCBI Taxonomy" id="321614"/>
    <lineage>
        <taxon>Eukaryota</taxon>
        <taxon>Fungi</taxon>
        <taxon>Dikarya</taxon>
        <taxon>Ascomycota</taxon>
        <taxon>Pezizomycotina</taxon>
        <taxon>Dothideomycetes</taxon>
        <taxon>Pleosporomycetidae</taxon>
        <taxon>Pleosporales</taxon>
        <taxon>Pleosporineae</taxon>
        <taxon>Phaeosphaeriaceae</taxon>
        <taxon>Parastagonospora</taxon>
    </lineage>
</organism>
<dbReference type="Proteomes" id="UP000663193">
    <property type="component" value="Chromosome 13"/>
</dbReference>
<evidence type="ECO:0000313" key="1">
    <source>
        <dbReference type="EMBL" id="QRD02344.1"/>
    </source>
</evidence>